<comment type="caution">
    <text evidence="3">The sequence shown here is derived from an EMBL/GenBank/DDBJ whole genome shotgun (WGS) entry which is preliminary data.</text>
</comment>
<dbReference type="Gene3D" id="1.25.40.10">
    <property type="entry name" value="Tetratricopeptide repeat domain"/>
    <property type="match status" value="2"/>
</dbReference>
<feature type="repeat" description="TPR" evidence="1">
    <location>
        <begin position="293"/>
        <end position="326"/>
    </location>
</feature>
<dbReference type="Pfam" id="PF13432">
    <property type="entry name" value="TPR_16"/>
    <property type="match status" value="6"/>
</dbReference>
<dbReference type="InterPro" id="IPR011990">
    <property type="entry name" value="TPR-like_helical_dom_sf"/>
</dbReference>
<protein>
    <submittedName>
        <fullName evidence="3">Uncharacterized protein</fullName>
    </submittedName>
</protein>
<dbReference type="AlphaFoldDB" id="K2HR16"/>
<accession>K2HR16</accession>
<keyword evidence="2" id="KW-0732">Signal</keyword>
<dbReference type="eggNOG" id="COG0457">
    <property type="taxonomic scope" value="Bacteria"/>
</dbReference>
<evidence type="ECO:0000256" key="2">
    <source>
        <dbReference type="SAM" id="SignalP"/>
    </source>
</evidence>
<organism evidence="3 4">
    <name type="scientific">Oceaniovalibus guishaninsula JLT2003</name>
    <dbReference type="NCBI Taxonomy" id="1231392"/>
    <lineage>
        <taxon>Bacteria</taxon>
        <taxon>Pseudomonadati</taxon>
        <taxon>Pseudomonadota</taxon>
        <taxon>Alphaproteobacteria</taxon>
        <taxon>Rhodobacterales</taxon>
        <taxon>Roseobacteraceae</taxon>
        <taxon>Oceaniovalibus</taxon>
    </lineage>
</organism>
<dbReference type="PANTHER" id="PTHR12558:SF13">
    <property type="entry name" value="CELL DIVISION CYCLE PROTEIN 27 HOMOLOG"/>
    <property type="match status" value="1"/>
</dbReference>
<dbReference type="SMART" id="SM00028">
    <property type="entry name" value="TPR"/>
    <property type="match status" value="9"/>
</dbReference>
<name>K2HR16_9RHOB</name>
<feature type="repeat" description="TPR" evidence="1">
    <location>
        <begin position="225"/>
        <end position="258"/>
    </location>
</feature>
<dbReference type="InterPro" id="IPR019734">
    <property type="entry name" value="TPR_rpt"/>
</dbReference>
<dbReference type="PANTHER" id="PTHR12558">
    <property type="entry name" value="CELL DIVISION CYCLE 16,23,27"/>
    <property type="match status" value="1"/>
</dbReference>
<feature type="repeat" description="TPR" evidence="1">
    <location>
        <begin position="122"/>
        <end position="155"/>
    </location>
</feature>
<feature type="repeat" description="TPR" evidence="1">
    <location>
        <begin position="462"/>
        <end position="495"/>
    </location>
</feature>
<dbReference type="OrthoDB" id="7857210at2"/>
<dbReference type="SUPFAM" id="SSF48452">
    <property type="entry name" value="TPR-like"/>
    <property type="match status" value="2"/>
</dbReference>
<reference evidence="3 4" key="1">
    <citation type="journal article" date="2012" name="J. Bacteriol.">
        <title>Draft Genome Sequence of Oceaniovalibus guishaninsula JLT2003T.</title>
        <authorList>
            <person name="Tang K."/>
            <person name="Liu K."/>
            <person name="Jiao N."/>
        </authorList>
    </citation>
    <scope>NUCLEOTIDE SEQUENCE [LARGE SCALE GENOMIC DNA]</scope>
    <source>
        <strain evidence="3 4">JLT2003</strain>
    </source>
</reference>
<gene>
    <name evidence="3" type="ORF">OCGS_0869</name>
</gene>
<dbReference type="EMBL" id="AMGO01000011">
    <property type="protein sequence ID" value="EKE45174.1"/>
    <property type="molecule type" value="Genomic_DNA"/>
</dbReference>
<feature type="chain" id="PRO_5003858378" evidence="2">
    <location>
        <begin position="24"/>
        <end position="508"/>
    </location>
</feature>
<dbReference type="RefSeq" id="WP_007426022.1">
    <property type="nucleotide sequence ID" value="NZ_AMGO01000011.1"/>
</dbReference>
<dbReference type="STRING" id="1231392.OCGS_0869"/>
<feature type="signal peptide" evidence="2">
    <location>
        <begin position="1"/>
        <end position="23"/>
    </location>
</feature>
<evidence type="ECO:0000313" key="4">
    <source>
        <dbReference type="Proteomes" id="UP000006765"/>
    </source>
</evidence>
<keyword evidence="1" id="KW-0802">TPR repeat</keyword>
<proteinExistence type="predicted"/>
<evidence type="ECO:0000313" key="3">
    <source>
        <dbReference type="EMBL" id="EKE45174.1"/>
    </source>
</evidence>
<dbReference type="PROSITE" id="PS50005">
    <property type="entry name" value="TPR"/>
    <property type="match status" value="4"/>
</dbReference>
<evidence type="ECO:0000256" key="1">
    <source>
        <dbReference type="PROSITE-ProRule" id="PRU00339"/>
    </source>
</evidence>
<dbReference type="Proteomes" id="UP000006765">
    <property type="component" value="Unassembled WGS sequence"/>
</dbReference>
<sequence length="508" mass="53974">MHLPSFRLIHVLFVAALGGPALGATTDFDALFEHDGAPPPRALAILRGDDGVNVTAQMIRAAELVGLGRSAEAEPLARRIVAAHPESAEGWHLLGMALANLDRGDEAIAALTKAAALYTQSAEPLVTIGELRLLQGNRDAAEAAWAEALARDPNQWRATENLALLAERDANVAKAIQLYEEARADAPPDRLFPSLRLAKLHLDRGEGDVAVAILDTATAGDPDSPEAWAALGHVNAAIGRPKDAAKAFAKARSLAPDAPELYLLQARAEAESGELDAATATLTAAAVRFPRRTPIVLDLGKMLAAQGRFGDALTVYRNALDDTPDEVELSRGASFAAYRSNDLPAARSHAEKVANDPAATDRDRLWLASVQEAAGDIDAAIETYSTLVDNNRGGWIAQNNLAVLLTESDPFRAVELARKAAAQVPDEVQVADTLGWASFHADDLVTARTMFDKVLAAKPDDATANYRLGRILMAQGETVAGPDRLRRALQLDPDAPFADEAEGLLAEP</sequence>
<keyword evidence="4" id="KW-1185">Reference proteome</keyword>